<feature type="chain" id="PRO_5036458083" evidence="5">
    <location>
        <begin position="20"/>
        <end position="363"/>
    </location>
</feature>
<dbReference type="GO" id="GO:0016042">
    <property type="term" value="P:lipid catabolic process"/>
    <property type="evidence" value="ECO:0007669"/>
    <property type="project" value="TreeGrafter"/>
</dbReference>
<evidence type="ECO:0000259" key="6">
    <source>
        <dbReference type="Pfam" id="PF00151"/>
    </source>
</evidence>
<evidence type="ECO:0000256" key="1">
    <source>
        <dbReference type="ARBA" id="ARBA00004613"/>
    </source>
</evidence>
<name>A0A8X6MGR8_9ARAC</name>
<dbReference type="Gene3D" id="3.40.50.1820">
    <property type="entry name" value="alpha/beta hydrolase"/>
    <property type="match status" value="1"/>
</dbReference>
<evidence type="ECO:0000313" key="8">
    <source>
        <dbReference type="Proteomes" id="UP000886998"/>
    </source>
</evidence>
<dbReference type="InterPro" id="IPR033906">
    <property type="entry name" value="Lipase_N"/>
</dbReference>
<comment type="subcellular location">
    <subcellularLocation>
        <location evidence="1">Secreted</location>
    </subcellularLocation>
</comment>
<sequence>MKFLYIFLLFLLLEASSFSQNTDVEDLIQFLSMPGNFTDYMAITAEYIGLQILAPPTNKNTSIQYLLFTTDNPSDPCFIEPTNEYINQCTLKKKFRTILLIHGYVTLLKPGNLFEQIKDSLLTLGKYNVIIVDWSKYNNDPYILAVANAYVVGVKVGEMITFLVENKGINPKNIHLIGHSLGAHVAGVAGKQVSNLGRITGSDPAAPLYLLREKLNRLDHTDAEFVDVIHSSSLNGGNGLGIHEPIGDIDFYPNGGIQQTACKIGGNYTSADGVIAQIESPMDRIFCNHDMSLLYFLYSIQNCHFFSIQCASYKEYELHNCSSKCPLSNRMGLYANPISSLPPKSKFYLKTTGYYPFCETKET</sequence>
<dbReference type="PANTHER" id="PTHR11610">
    <property type="entry name" value="LIPASE"/>
    <property type="match status" value="1"/>
</dbReference>
<protein>
    <submittedName>
        <fullName evidence="7">Pancreatic triacylglycerol lipase</fullName>
    </submittedName>
</protein>
<dbReference type="InterPro" id="IPR013818">
    <property type="entry name" value="Lipase"/>
</dbReference>
<dbReference type="CDD" id="cd00707">
    <property type="entry name" value="Pancreat_lipase_like"/>
    <property type="match status" value="1"/>
</dbReference>
<proteinExistence type="inferred from homology"/>
<comment type="similarity">
    <text evidence="2 4">Belongs to the AB hydrolase superfamily. Lipase family.</text>
</comment>
<dbReference type="AlphaFoldDB" id="A0A8X6MGR8"/>
<dbReference type="OrthoDB" id="6422337at2759"/>
<dbReference type="GO" id="GO:0016298">
    <property type="term" value="F:lipase activity"/>
    <property type="evidence" value="ECO:0007669"/>
    <property type="project" value="InterPro"/>
</dbReference>
<dbReference type="InterPro" id="IPR000734">
    <property type="entry name" value="TAG_lipase"/>
</dbReference>
<comment type="caution">
    <text evidence="7">The sequence shown here is derived from an EMBL/GenBank/DDBJ whole genome shotgun (WGS) entry which is preliminary data.</text>
</comment>
<evidence type="ECO:0000256" key="2">
    <source>
        <dbReference type="ARBA" id="ARBA00010701"/>
    </source>
</evidence>
<dbReference type="GO" id="GO:0005615">
    <property type="term" value="C:extracellular space"/>
    <property type="evidence" value="ECO:0007669"/>
    <property type="project" value="TreeGrafter"/>
</dbReference>
<evidence type="ECO:0000256" key="3">
    <source>
        <dbReference type="ARBA" id="ARBA00022525"/>
    </source>
</evidence>
<evidence type="ECO:0000256" key="5">
    <source>
        <dbReference type="SAM" id="SignalP"/>
    </source>
</evidence>
<organism evidence="7 8">
    <name type="scientific">Trichonephila inaurata madagascariensis</name>
    <dbReference type="NCBI Taxonomy" id="2747483"/>
    <lineage>
        <taxon>Eukaryota</taxon>
        <taxon>Metazoa</taxon>
        <taxon>Ecdysozoa</taxon>
        <taxon>Arthropoda</taxon>
        <taxon>Chelicerata</taxon>
        <taxon>Arachnida</taxon>
        <taxon>Araneae</taxon>
        <taxon>Araneomorphae</taxon>
        <taxon>Entelegynae</taxon>
        <taxon>Araneoidea</taxon>
        <taxon>Nephilidae</taxon>
        <taxon>Trichonephila</taxon>
        <taxon>Trichonephila inaurata</taxon>
    </lineage>
</organism>
<evidence type="ECO:0000313" key="7">
    <source>
        <dbReference type="EMBL" id="GFS50193.1"/>
    </source>
</evidence>
<dbReference type="Proteomes" id="UP000886998">
    <property type="component" value="Unassembled WGS sequence"/>
</dbReference>
<keyword evidence="3" id="KW-0964">Secreted</keyword>
<keyword evidence="8" id="KW-1185">Reference proteome</keyword>
<reference evidence="7" key="1">
    <citation type="submission" date="2020-08" db="EMBL/GenBank/DDBJ databases">
        <title>Multicomponent nature underlies the extraordinary mechanical properties of spider dragline silk.</title>
        <authorList>
            <person name="Kono N."/>
            <person name="Nakamura H."/>
            <person name="Mori M."/>
            <person name="Yoshida Y."/>
            <person name="Ohtoshi R."/>
            <person name="Malay A.D."/>
            <person name="Moran D.A.P."/>
            <person name="Tomita M."/>
            <person name="Numata K."/>
            <person name="Arakawa K."/>
        </authorList>
    </citation>
    <scope>NUCLEOTIDE SEQUENCE</scope>
</reference>
<keyword evidence="5" id="KW-0732">Signal</keyword>
<gene>
    <name evidence="7" type="primary">PNLIP</name>
    <name evidence="7" type="ORF">TNIN_59871</name>
</gene>
<dbReference type="SUPFAM" id="SSF53474">
    <property type="entry name" value="alpha/beta-Hydrolases"/>
    <property type="match status" value="1"/>
</dbReference>
<dbReference type="InterPro" id="IPR029058">
    <property type="entry name" value="AB_hydrolase_fold"/>
</dbReference>
<dbReference type="Pfam" id="PF00151">
    <property type="entry name" value="Lipase"/>
    <property type="match status" value="1"/>
</dbReference>
<evidence type="ECO:0000256" key="4">
    <source>
        <dbReference type="RuleBase" id="RU004262"/>
    </source>
</evidence>
<dbReference type="EMBL" id="BMAV01026422">
    <property type="protein sequence ID" value="GFS50193.1"/>
    <property type="molecule type" value="Genomic_DNA"/>
</dbReference>
<accession>A0A8X6MGR8</accession>
<feature type="domain" description="Lipase" evidence="6">
    <location>
        <begin position="55"/>
        <end position="357"/>
    </location>
</feature>
<feature type="signal peptide" evidence="5">
    <location>
        <begin position="1"/>
        <end position="19"/>
    </location>
</feature>